<dbReference type="Pfam" id="PF12796">
    <property type="entry name" value="Ank_2"/>
    <property type="match status" value="2"/>
</dbReference>
<dbReference type="SUPFAM" id="SSF52540">
    <property type="entry name" value="P-loop containing nucleoside triphosphate hydrolases"/>
    <property type="match status" value="1"/>
</dbReference>
<evidence type="ECO:0000259" key="5">
    <source>
        <dbReference type="Pfam" id="PF24883"/>
    </source>
</evidence>
<dbReference type="Gene3D" id="3.40.50.300">
    <property type="entry name" value="P-loop containing nucleotide triphosphate hydrolases"/>
    <property type="match status" value="1"/>
</dbReference>
<dbReference type="SMART" id="SM00248">
    <property type="entry name" value="ANK"/>
    <property type="match status" value="4"/>
</dbReference>
<keyword evidence="2" id="KW-0040">ANK repeat</keyword>
<dbReference type="STRING" id="1392247.A0A3N4KE05"/>
<evidence type="ECO:0000256" key="2">
    <source>
        <dbReference type="PROSITE-ProRule" id="PRU00023"/>
    </source>
</evidence>
<dbReference type="InterPro" id="IPR002110">
    <property type="entry name" value="Ankyrin_rpt"/>
</dbReference>
<feature type="compositionally biased region" description="Polar residues" evidence="3">
    <location>
        <begin position="947"/>
        <end position="958"/>
    </location>
</feature>
<dbReference type="Gene3D" id="1.25.40.20">
    <property type="entry name" value="Ankyrin repeat-containing domain"/>
    <property type="match status" value="1"/>
</dbReference>
<feature type="domain" description="Nephrocystin 3-like N-terminal" evidence="5">
    <location>
        <begin position="539"/>
        <end position="717"/>
    </location>
</feature>
<name>A0A3N4KE05_9PEZI</name>
<dbReference type="InParanoid" id="A0A3N4KE05"/>
<feature type="region of interest" description="Disordered" evidence="3">
    <location>
        <begin position="947"/>
        <end position="976"/>
    </location>
</feature>
<feature type="compositionally biased region" description="Polar residues" evidence="3">
    <location>
        <begin position="176"/>
        <end position="201"/>
    </location>
</feature>
<reference evidence="6 7" key="1">
    <citation type="journal article" date="2018" name="Nat. Ecol. Evol.">
        <title>Pezizomycetes genomes reveal the molecular basis of ectomycorrhizal truffle lifestyle.</title>
        <authorList>
            <person name="Murat C."/>
            <person name="Payen T."/>
            <person name="Noel B."/>
            <person name="Kuo A."/>
            <person name="Morin E."/>
            <person name="Chen J."/>
            <person name="Kohler A."/>
            <person name="Krizsan K."/>
            <person name="Balestrini R."/>
            <person name="Da Silva C."/>
            <person name="Montanini B."/>
            <person name="Hainaut M."/>
            <person name="Levati E."/>
            <person name="Barry K.W."/>
            <person name="Belfiori B."/>
            <person name="Cichocki N."/>
            <person name="Clum A."/>
            <person name="Dockter R.B."/>
            <person name="Fauchery L."/>
            <person name="Guy J."/>
            <person name="Iotti M."/>
            <person name="Le Tacon F."/>
            <person name="Lindquist E.A."/>
            <person name="Lipzen A."/>
            <person name="Malagnac F."/>
            <person name="Mello A."/>
            <person name="Molinier V."/>
            <person name="Miyauchi S."/>
            <person name="Poulain J."/>
            <person name="Riccioni C."/>
            <person name="Rubini A."/>
            <person name="Sitrit Y."/>
            <person name="Splivallo R."/>
            <person name="Traeger S."/>
            <person name="Wang M."/>
            <person name="Zifcakova L."/>
            <person name="Wipf D."/>
            <person name="Zambonelli A."/>
            <person name="Paolocci F."/>
            <person name="Nowrousian M."/>
            <person name="Ottonello S."/>
            <person name="Baldrian P."/>
            <person name="Spatafora J.W."/>
            <person name="Henrissat B."/>
            <person name="Nagy L.G."/>
            <person name="Aury J.M."/>
            <person name="Wincker P."/>
            <person name="Grigoriev I.V."/>
            <person name="Bonfante P."/>
            <person name="Martin F.M."/>
        </authorList>
    </citation>
    <scope>NUCLEOTIDE SEQUENCE [LARGE SCALE GENOMIC DNA]</scope>
    <source>
        <strain evidence="6 7">CCBAS932</strain>
    </source>
</reference>
<evidence type="ECO:0000313" key="7">
    <source>
        <dbReference type="Proteomes" id="UP000277580"/>
    </source>
</evidence>
<evidence type="ECO:0000313" key="6">
    <source>
        <dbReference type="EMBL" id="RPB06631.1"/>
    </source>
</evidence>
<feature type="compositionally biased region" description="Low complexity" evidence="3">
    <location>
        <begin position="144"/>
        <end position="161"/>
    </location>
</feature>
<evidence type="ECO:0000256" key="1">
    <source>
        <dbReference type="ARBA" id="ARBA00022737"/>
    </source>
</evidence>
<dbReference type="SUPFAM" id="SSF48403">
    <property type="entry name" value="Ankyrin repeat"/>
    <property type="match status" value="1"/>
</dbReference>
<dbReference type="Pfam" id="PF24883">
    <property type="entry name" value="NPHP3_N"/>
    <property type="match status" value="1"/>
</dbReference>
<dbReference type="PROSITE" id="PS50088">
    <property type="entry name" value="ANK_REPEAT"/>
    <property type="match status" value="1"/>
</dbReference>
<protein>
    <recommendedName>
        <fullName evidence="8">NACHT domain-containing protein</fullName>
    </recommendedName>
</protein>
<dbReference type="InterPro" id="IPR056125">
    <property type="entry name" value="DUF7708"/>
</dbReference>
<dbReference type="InterPro" id="IPR027417">
    <property type="entry name" value="P-loop_NTPase"/>
</dbReference>
<evidence type="ECO:0008006" key="8">
    <source>
        <dbReference type="Google" id="ProtNLM"/>
    </source>
</evidence>
<dbReference type="PANTHER" id="PTHR10039:SF16">
    <property type="entry name" value="GPI INOSITOL-DEACYLASE"/>
    <property type="match status" value="1"/>
</dbReference>
<dbReference type="OrthoDB" id="7464126at2759"/>
<evidence type="ECO:0000259" key="4">
    <source>
        <dbReference type="Pfam" id="PF24809"/>
    </source>
</evidence>
<gene>
    <name evidence="6" type="ORF">P167DRAFT_580246</name>
</gene>
<feature type="region of interest" description="Disordered" evidence="3">
    <location>
        <begin position="142"/>
        <end position="215"/>
    </location>
</feature>
<keyword evidence="7" id="KW-1185">Reference proteome</keyword>
<feature type="repeat" description="ANK" evidence="2">
    <location>
        <begin position="1230"/>
        <end position="1262"/>
    </location>
</feature>
<proteinExistence type="predicted"/>
<organism evidence="6 7">
    <name type="scientific">Morchella conica CCBAS932</name>
    <dbReference type="NCBI Taxonomy" id="1392247"/>
    <lineage>
        <taxon>Eukaryota</taxon>
        <taxon>Fungi</taxon>
        <taxon>Dikarya</taxon>
        <taxon>Ascomycota</taxon>
        <taxon>Pezizomycotina</taxon>
        <taxon>Pezizomycetes</taxon>
        <taxon>Pezizales</taxon>
        <taxon>Morchellaceae</taxon>
        <taxon>Morchella</taxon>
    </lineage>
</organism>
<dbReference type="InterPro" id="IPR056884">
    <property type="entry name" value="NPHP3-like_N"/>
</dbReference>
<dbReference type="InterPro" id="IPR036770">
    <property type="entry name" value="Ankyrin_rpt-contain_sf"/>
</dbReference>
<dbReference type="EMBL" id="ML119253">
    <property type="protein sequence ID" value="RPB06631.1"/>
    <property type="molecule type" value="Genomic_DNA"/>
</dbReference>
<accession>A0A3N4KE05</accession>
<keyword evidence="1" id="KW-0677">Repeat</keyword>
<dbReference type="PANTHER" id="PTHR10039">
    <property type="entry name" value="AMELOGENIN"/>
    <property type="match status" value="1"/>
</dbReference>
<sequence>MGNSDPERLGFQRMIKSYFQFGARSKHDSVLSKALSSSRYDGIPDPSQIGRTVVLHSLAIASIPLASQTTSPPSNPIASLSSSVSLASQATYPPSKTTPLSPTLVSPAFQATCSPSQTTASLPNPMCSKCHDTVPISATISSVSQRTASSSPAISSTSSTTYPPPPRTPLFSRTTAQLSRTASRTSCNPSDLSSTVSQLSESIAPPSVVPSPSPQDTVLSFPAIAQSSQSAPSEELYFNAASTSIPSLIPANTPEELWEKAFKKLSPQDRHSIHCSTSSSKIDILSQIIQMTHQRREQYEENQWKIRYGEKTVVIRDVADKVIRWMDKFKSIGNIAVSVDPVHAALPWAAFRFLLIVAGEDSARVGSVFLVLEGLIVILIRCEIYEGLYLKGVRFSPVFELLEAAMVVLYAAILAFLSKAKRFYEAGTAERIVADIFDVDCFQPSITSINKAEAEVNKMVNVAEATVKSSQHQQVTEETRRLHDLLVEIEEPIVRIHHQVTAILKKFDEARRTQILTWISRIPYIKHHERAKEGRVNITGEWLLERDFYQEWYHAKESTILWLHGIPGAGKTKLTSRVIDVHLEELQSRIHSEGFAYFYCNHKEQDRREPASIFRALLKQLSIHPRSSALYVPIIEEYDLRRRDGFASGDLLLDQCKALIIQLLNLIPKTTIIIDGLDECDLKSLNDVCTRDDLLDALQELVHVPVKGVVKVFVSSREDHDIMKAFGRVPNLRIRLTDNAKEIGLFVDLEVRKKIATGKLLDGKVKETLEEQICTALKTNANGMFLWVDLQIKMLCGMSIESDVIARLGSLPASLEEAYRDIFIHEIDREEGSGKRLAYLAMMWMLCSAEGPLCPEELVMGSVSALRVESPGQPETIGSDVTIETILKICHNLVVIDHQLGLVRFAHLSVQEYLEKRLSTEETNTMAAIVCLSILLDRIPQTLSNTLEISEPSSPHTGTQHEDESESGEDWSSVYPRSIPGTYDGSFKYASRQWHTHVKLCGDSITPSRVMELLKCFLGSFEKPSDAFINWLNSDESAEWWCYPEPLEHHKSLISCPSSVMPTVCYYGLTDILMDMWTSGQSFDVNMVNSFGHPLLSIACGRGNEWIVRELLNRGAQIDQLCTKYQSALKIAVYYGHPAILRILLEYVADRSPDGPTIFHILGYTAERRELGCLKALVSVVKGKEIEIRKLDALASNTLAAAVRGGSIDIIRVICQEFAGADLDLPSRSWGKTALHIALELGFSEVANFLVLKGAKFQNVGRVALEDLDWACDEHWYTELTRWMSNIPAISSYTPVDVLIVRKMLRTALGLPVKSVDRILDLSEYWVMTEVEREEYKFIEEHDELIPYISLQIKSHLRFPVRKIIFTIRSHDQGWTTRDDSSNGQGSYHASLTWFEAAVHQNRSHTLQSIVESYNATVPPRQKPTHTSSHGIIEIINL</sequence>
<evidence type="ECO:0000256" key="3">
    <source>
        <dbReference type="SAM" id="MobiDB-lite"/>
    </source>
</evidence>
<dbReference type="Proteomes" id="UP000277580">
    <property type="component" value="Unassembled WGS sequence"/>
</dbReference>
<dbReference type="Pfam" id="PF24809">
    <property type="entry name" value="DUF7708"/>
    <property type="match status" value="1"/>
</dbReference>
<feature type="domain" description="DUF7708" evidence="4">
    <location>
        <begin position="327"/>
        <end position="464"/>
    </location>
</feature>
<dbReference type="PROSITE" id="PS50297">
    <property type="entry name" value="ANK_REP_REGION"/>
    <property type="match status" value="1"/>
</dbReference>